<keyword evidence="2" id="KW-0378">Hydrolase</keyword>
<dbReference type="PANTHER" id="PTHR12121:SF36">
    <property type="entry name" value="ENDONUCLEASE_EXONUCLEASE_PHOSPHATASE DOMAIN-CONTAINING PROTEIN"/>
    <property type="match status" value="1"/>
</dbReference>
<dbReference type="GO" id="GO:0004519">
    <property type="term" value="F:endonuclease activity"/>
    <property type="evidence" value="ECO:0007669"/>
    <property type="project" value="UniProtKB-KW"/>
</dbReference>
<organism evidence="2 3">
    <name type="scientific">Parapedobacter deserti</name>
    <dbReference type="NCBI Taxonomy" id="1912957"/>
    <lineage>
        <taxon>Bacteria</taxon>
        <taxon>Pseudomonadati</taxon>
        <taxon>Bacteroidota</taxon>
        <taxon>Sphingobacteriia</taxon>
        <taxon>Sphingobacteriales</taxon>
        <taxon>Sphingobacteriaceae</taxon>
        <taxon>Parapedobacter</taxon>
    </lineage>
</organism>
<dbReference type="PANTHER" id="PTHR12121">
    <property type="entry name" value="CARBON CATABOLITE REPRESSOR PROTEIN 4"/>
    <property type="match status" value="1"/>
</dbReference>
<evidence type="ECO:0000313" key="2">
    <source>
        <dbReference type="EMBL" id="MFC3196725.1"/>
    </source>
</evidence>
<proteinExistence type="predicted"/>
<dbReference type="InterPro" id="IPR005135">
    <property type="entry name" value="Endo/exonuclease/phosphatase"/>
</dbReference>
<dbReference type="Pfam" id="PF03372">
    <property type="entry name" value="Exo_endo_phos"/>
    <property type="match status" value="1"/>
</dbReference>
<sequence>MSFNIRMNYQDDGPNNWEHRIDWIEDMVNHYNPGILGAQECYFPQFQDMESRLNEYEAFGPVEGRQGAESVALFYKKDRYMLLDSGTFWLSATPDRQSLGWDANLRRTVTWGSFRDRNSDKPLFAFVTHFDHKGNTARRESIRLLKAKVQEIAGTSPAVIMGDFNLRPDSEYYSQLTTAADGLPAFYDAKKAAAHYYGPQWTVNALGAVPAEKRAHIDYIFTNSKMKVHEYINIAEQRGDVFLSDHNPQYAVIQLSHESP</sequence>
<keyword evidence="2" id="KW-0540">Nuclease</keyword>
<name>A0ABV7JF45_9SPHI</name>
<dbReference type="Gene3D" id="3.60.10.10">
    <property type="entry name" value="Endonuclease/exonuclease/phosphatase"/>
    <property type="match status" value="1"/>
</dbReference>
<keyword evidence="2" id="KW-0255">Endonuclease</keyword>
<evidence type="ECO:0000313" key="3">
    <source>
        <dbReference type="Proteomes" id="UP001595526"/>
    </source>
</evidence>
<feature type="domain" description="Endonuclease/exonuclease/phosphatase" evidence="1">
    <location>
        <begin position="1"/>
        <end position="246"/>
    </location>
</feature>
<dbReference type="InterPro" id="IPR050410">
    <property type="entry name" value="CCR4/nocturin_mRNA_transcr"/>
</dbReference>
<accession>A0ABV7JF45</accession>
<dbReference type="SUPFAM" id="SSF56219">
    <property type="entry name" value="DNase I-like"/>
    <property type="match status" value="1"/>
</dbReference>
<dbReference type="Proteomes" id="UP001595526">
    <property type="component" value="Unassembled WGS sequence"/>
</dbReference>
<evidence type="ECO:0000259" key="1">
    <source>
        <dbReference type="Pfam" id="PF03372"/>
    </source>
</evidence>
<comment type="caution">
    <text evidence="2">The sequence shown here is derived from an EMBL/GenBank/DDBJ whole genome shotgun (WGS) entry which is preliminary data.</text>
</comment>
<protein>
    <submittedName>
        <fullName evidence="2">Endonuclease/exonuclease/phosphatase family protein</fullName>
    </submittedName>
</protein>
<dbReference type="RefSeq" id="WP_379019723.1">
    <property type="nucleotide sequence ID" value="NZ_JBHRTA010000009.1"/>
</dbReference>
<reference evidence="3" key="1">
    <citation type="journal article" date="2019" name="Int. J. Syst. Evol. Microbiol.">
        <title>The Global Catalogue of Microorganisms (GCM) 10K type strain sequencing project: providing services to taxonomists for standard genome sequencing and annotation.</title>
        <authorList>
            <consortium name="The Broad Institute Genomics Platform"/>
            <consortium name="The Broad Institute Genome Sequencing Center for Infectious Disease"/>
            <person name="Wu L."/>
            <person name="Ma J."/>
        </authorList>
    </citation>
    <scope>NUCLEOTIDE SEQUENCE [LARGE SCALE GENOMIC DNA]</scope>
    <source>
        <strain evidence="3">KCTC 52416</strain>
    </source>
</reference>
<dbReference type="CDD" id="cd09083">
    <property type="entry name" value="EEP-1"/>
    <property type="match status" value="1"/>
</dbReference>
<keyword evidence="3" id="KW-1185">Reference proteome</keyword>
<dbReference type="EMBL" id="JBHRTA010000009">
    <property type="protein sequence ID" value="MFC3196725.1"/>
    <property type="molecule type" value="Genomic_DNA"/>
</dbReference>
<dbReference type="InterPro" id="IPR036691">
    <property type="entry name" value="Endo/exonu/phosph_ase_sf"/>
</dbReference>
<gene>
    <name evidence="2" type="ORF">ACFOET_03775</name>
</gene>